<feature type="region of interest" description="Disordered" evidence="1">
    <location>
        <begin position="364"/>
        <end position="383"/>
    </location>
</feature>
<evidence type="ECO:0000313" key="4">
    <source>
        <dbReference type="Proteomes" id="UP001230908"/>
    </source>
</evidence>
<dbReference type="RefSeq" id="WP_308711936.1">
    <property type="nucleotide sequence ID" value="NZ_JAVHUY010000007.1"/>
</dbReference>
<dbReference type="Proteomes" id="UP001230908">
    <property type="component" value="Unassembled WGS sequence"/>
</dbReference>
<protein>
    <recommendedName>
        <fullName evidence="5">DUF3137 domain-containing protein</fullName>
    </recommendedName>
</protein>
<keyword evidence="4" id="KW-1185">Reference proteome</keyword>
<gene>
    <name evidence="3" type="ORF">RB614_09045</name>
</gene>
<reference evidence="3 4" key="1">
    <citation type="submission" date="2023-08" db="EMBL/GenBank/DDBJ databases">
        <title>Phytohabitans sansha sp. nov., isolated from marine sediment.</title>
        <authorList>
            <person name="Zhao Y."/>
            <person name="Yi K."/>
        </authorList>
    </citation>
    <scope>NUCLEOTIDE SEQUENCE [LARGE SCALE GENOMIC DNA]</scope>
    <source>
        <strain evidence="3 4">ZYX-F-186</strain>
    </source>
</reference>
<evidence type="ECO:0008006" key="5">
    <source>
        <dbReference type="Google" id="ProtNLM"/>
    </source>
</evidence>
<feature type="region of interest" description="Disordered" evidence="1">
    <location>
        <begin position="239"/>
        <end position="258"/>
    </location>
</feature>
<evidence type="ECO:0000256" key="2">
    <source>
        <dbReference type="SAM" id="Phobius"/>
    </source>
</evidence>
<comment type="caution">
    <text evidence="3">The sequence shown here is derived from an EMBL/GenBank/DDBJ whole genome shotgun (WGS) entry which is preliminary data.</text>
</comment>
<keyword evidence="2" id="KW-0812">Transmembrane</keyword>
<keyword evidence="2" id="KW-0472">Membrane</keyword>
<dbReference type="EMBL" id="JAVHUY010000007">
    <property type="protein sequence ID" value="MDQ7904665.1"/>
    <property type="molecule type" value="Genomic_DNA"/>
</dbReference>
<name>A0ABU0ZC64_9ACTN</name>
<sequence length="383" mass="40757">MRDVARFASRLELDTVSTPAAAVPPPPIWMSTPAATVLDLVGAPDLRARRRSLARIRALLFGGITSAGLLVSLVMIWWGVDVVAVLGGLLFAVTSCLPGAATVSCLVWLSRDRGLDGLYLRMTSQYVEYGHEGGRWSAPWAAVRAVRVCCHPAGFGPDVVELRVEAHGWGPFTARGPVGYFDVLARDSDVDLRVVSDLVNHATLGRITLFPDRSEAADRQDAAASTEVWRPLRLFHTAPRPGGENAGPAATAVPSDDPVPAVAHPRWCDRQQCLAVQDDFHPDAPLPMHVGRRYHADPGGRGRRTWVAAQLVQFVGDPQPQRTFVGLIVADLDSEQTFYIDAGQGATLARALLDLAGQADTVAAAGDRPDNAGAGPTPPAGAG</sequence>
<organism evidence="3 4">
    <name type="scientific">Phytohabitans maris</name>
    <dbReference type="NCBI Taxonomy" id="3071409"/>
    <lineage>
        <taxon>Bacteria</taxon>
        <taxon>Bacillati</taxon>
        <taxon>Actinomycetota</taxon>
        <taxon>Actinomycetes</taxon>
        <taxon>Micromonosporales</taxon>
        <taxon>Micromonosporaceae</taxon>
    </lineage>
</organism>
<feature type="transmembrane region" description="Helical" evidence="2">
    <location>
        <begin position="84"/>
        <end position="109"/>
    </location>
</feature>
<keyword evidence="2" id="KW-1133">Transmembrane helix</keyword>
<feature type="transmembrane region" description="Helical" evidence="2">
    <location>
        <begin position="58"/>
        <end position="78"/>
    </location>
</feature>
<evidence type="ECO:0000256" key="1">
    <source>
        <dbReference type="SAM" id="MobiDB-lite"/>
    </source>
</evidence>
<evidence type="ECO:0000313" key="3">
    <source>
        <dbReference type="EMBL" id="MDQ7904665.1"/>
    </source>
</evidence>
<accession>A0ABU0ZC64</accession>
<proteinExistence type="predicted"/>